<organism evidence="2 3">
    <name type="scientific">Pyrocoelia pectoralis</name>
    <dbReference type="NCBI Taxonomy" id="417401"/>
    <lineage>
        <taxon>Eukaryota</taxon>
        <taxon>Metazoa</taxon>
        <taxon>Ecdysozoa</taxon>
        <taxon>Arthropoda</taxon>
        <taxon>Hexapoda</taxon>
        <taxon>Insecta</taxon>
        <taxon>Pterygota</taxon>
        <taxon>Neoptera</taxon>
        <taxon>Endopterygota</taxon>
        <taxon>Coleoptera</taxon>
        <taxon>Polyphaga</taxon>
        <taxon>Elateriformia</taxon>
        <taxon>Elateroidea</taxon>
        <taxon>Lampyridae</taxon>
        <taxon>Lampyrinae</taxon>
        <taxon>Pyrocoelia</taxon>
    </lineage>
</organism>
<comment type="caution">
    <text evidence="2">The sequence shown here is derived from an EMBL/GenBank/DDBJ whole genome shotgun (WGS) entry which is preliminary data.</text>
</comment>
<dbReference type="GO" id="GO:0016020">
    <property type="term" value="C:membrane"/>
    <property type="evidence" value="ECO:0007669"/>
    <property type="project" value="TreeGrafter"/>
</dbReference>
<dbReference type="GO" id="GO:1902936">
    <property type="term" value="F:phosphatidylinositol bisphosphate binding"/>
    <property type="evidence" value="ECO:0007669"/>
    <property type="project" value="TreeGrafter"/>
</dbReference>
<protein>
    <recommendedName>
        <fullName evidence="1">CRAL-TRIO domain-containing protein</fullName>
    </recommendedName>
</protein>
<evidence type="ECO:0000313" key="2">
    <source>
        <dbReference type="EMBL" id="KAK5649940.1"/>
    </source>
</evidence>
<evidence type="ECO:0000259" key="1">
    <source>
        <dbReference type="PROSITE" id="PS50191"/>
    </source>
</evidence>
<accession>A0AAN7ZJM8</accession>
<dbReference type="AlphaFoldDB" id="A0AAN7ZJM8"/>
<dbReference type="Gene3D" id="3.40.525.10">
    <property type="entry name" value="CRAL-TRIO lipid binding domain"/>
    <property type="match status" value="1"/>
</dbReference>
<dbReference type="CDD" id="cd00170">
    <property type="entry name" value="SEC14"/>
    <property type="match status" value="1"/>
</dbReference>
<dbReference type="PANTHER" id="PTHR10174:SF222">
    <property type="entry name" value="GH10083P-RELATED"/>
    <property type="match status" value="1"/>
</dbReference>
<dbReference type="PRINTS" id="PR00180">
    <property type="entry name" value="CRETINALDHBP"/>
</dbReference>
<dbReference type="PROSITE" id="PS50191">
    <property type="entry name" value="CRAL_TRIO"/>
    <property type="match status" value="1"/>
</dbReference>
<dbReference type="SUPFAM" id="SSF52087">
    <property type="entry name" value="CRAL/TRIO domain"/>
    <property type="match status" value="1"/>
</dbReference>
<name>A0AAN7ZJM8_9COLE</name>
<dbReference type="InterPro" id="IPR036865">
    <property type="entry name" value="CRAL-TRIO_dom_sf"/>
</dbReference>
<dbReference type="EMBL" id="JAVRBK010000001">
    <property type="protein sequence ID" value="KAK5649940.1"/>
    <property type="molecule type" value="Genomic_DNA"/>
</dbReference>
<gene>
    <name evidence="2" type="ORF">RI129_000969</name>
</gene>
<keyword evidence="3" id="KW-1185">Reference proteome</keyword>
<dbReference type="Proteomes" id="UP001329430">
    <property type="component" value="Chromosome 1"/>
</dbReference>
<dbReference type="SMART" id="SM00516">
    <property type="entry name" value="SEC14"/>
    <property type="match status" value="1"/>
</dbReference>
<dbReference type="PANTHER" id="PTHR10174">
    <property type="entry name" value="ALPHA-TOCOPHEROL TRANSFER PROTEIN-RELATED"/>
    <property type="match status" value="1"/>
</dbReference>
<evidence type="ECO:0000313" key="3">
    <source>
        <dbReference type="Proteomes" id="UP001329430"/>
    </source>
</evidence>
<sequence>MQNILNITDMIPLPNLTKENYKLFIYRLADPDPEKYIFSDALKTFLALADVRLNFSDDFSDGEIPIFDMSGFSLKHVYKVQLPILKKYMVYTQEAHPVRLKQIHIINVPPFLDKAMAFVKPLMKSEVSSMLHFHQPQSTTLYKHIPQELLPEEYGGTVGKLSDIKNAWVKKVCDSRQFLLDDTRWKVDESKRPSESKYGKQFFDLQGSFRSLDID</sequence>
<proteinExistence type="predicted"/>
<dbReference type="Gene3D" id="1.20.5.1200">
    <property type="entry name" value="Alpha-tocopherol transfer"/>
    <property type="match status" value="1"/>
</dbReference>
<dbReference type="InterPro" id="IPR001251">
    <property type="entry name" value="CRAL-TRIO_dom"/>
</dbReference>
<feature type="domain" description="CRAL-TRIO" evidence="1">
    <location>
        <begin position="1"/>
        <end position="162"/>
    </location>
</feature>
<reference evidence="2 3" key="1">
    <citation type="journal article" date="2024" name="Insects">
        <title>An Improved Chromosome-Level Genome Assembly of the Firefly Pyrocoelia pectoralis.</title>
        <authorList>
            <person name="Fu X."/>
            <person name="Meyer-Rochow V.B."/>
            <person name="Ballantyne L."/>
            <person name="Zhu X."/>
        </authorList>
    </citation>
    <scope>NUCLEOTIDE SEQUENCE [LARGE SCALE GENOMIC DNA]</scope>
    <source>
        <strain evidence="2">XCY_ONT2</strain>
    </source>
</reference>
<dbReference type="Pfam" id="PF00650">
    <property type="entry name" value="CRAL_TRIO"/>
    <property type="match status" value="1"/>
</dbReference>